<dbReference type="SUPFAM" id="SSF52540">
    <property type="entry name" value="P-loop containing nucleoside triphosphate hydrolases"/>
    <property type="match status" value="1"/>
</dbReference>
<dbReference type="GO" id="GO:0001517">
    <property type="term" value="F:N-acetylglucosamine 6-O-sulfotransferase activity"/>
    <property type="evidence" value="ECO:0007669"/>
    <property type="project" value="TreeGrafter"/>
</dbReference>
<accession>A0A2H0N7T4</accession>
<comment type="caution">
    <text evidence="1">The sequence shown here is derived from an EMBL/GenBank/DDBJ whole genome shotgun (WGS) entry which is preliminary data.</text>
</comment>
<dbReference type="GO" id="GO:0006044">
    <property type="term" value="P:N-acetylglucosamine metabolic process"/>
    <property type="evidence" value="ECO:0007669"/>
    <property type="project" value="TreeGrafter"/>
</dbReference>
<dbReference type="Gene3D" id="3.40.50.300">
    <property type="entry name" value="P-loop containing nucleotide triphosphate hydrolases"/>
    <property type="match status" value="1"/>
</dbReference>
<protein>
    <submittedName>
        <fullName evidence="1">Uncharacterized protein</fullName>
    </submittedName>
</protein>
<dbReference type="GO" id="GO:0006790">
    <property type="term" value="P:sulfur compound metabolic process"/>
    <property type="evidence" value="ECO:0007669"/>
    <property type="project" value="TreeGrafter"/>
</dbReference>
<organism evidence="1 2">
    <name type="scientific">Candidatus Liptonbacteria bacterium CG11_big_fil_rev_8_21_14_0_20_35_14</name>
    <dbReference type="NCBI Taxonomy" id="1974634"/>
    <lineage>
        <taxon>Bacteria</taxon>
        <taxon>Candidatus Liptoniibacteriota</taxon>
    </lineage>
</organism>
<sequence>MVNKNVYICSMPRSGSTLLGLILNNNSNVEHLGESPYWHKLNPSNVICSCGNYNCEFLNDVYKKAIKSSNILALLEACQIIELIEEPNKIPHPLSLKSNNIKKLDNLNEKILLSCKGLNELSDLFRYKTGKEVTVDNTKYINFAEVLIDMDWLILLLFRDPRGILNSMKNSGIRKSVPRNIEFKIPILERFSNRAIKLIKRKNVLPIRYEDLCQNSFDTIKLICSFIGVNFEDNMLKFNSNKGHILFGNRMIRNNEDHIKEDNSWKYELSKEEKKMIEISNLYNLYQQFGYIF</sequence>
<dbReference type="EMBL" id="PCWO01000027">
    <property type="protein sequence ID" value="PIR04949.1"/>
    <property type="molecule type" value="Genomic_DNA"/>
</dbReference>
<dbReference type="InterPro" id="IPR027417">
    <property type="entry name" value="P-loop_NTPase"/>
</dbReference>
<evidence type="ECO:0000313" key="2">
    <source>
        <dbReference type="Proteomes" id="UP000229893"/>
    </source>
</evidence>
<name>A0A2H0N7T4_9BACT</name>
<dbReference type="Proteomes" id="UP000229893">
    <property type="component" value="Unassembled WGS sequence"/>
</dbReference>
<dbReference type="InterPro" id="IPR051135">
    <property type="entry name" value="Gal/GlcNAc/GalNAc_ST"/>
</dbReference>
<dbReference type="AlphaFoldDB" id="A0A2H0N7T4"/>
<evidence type="ECO:0000313" key="1">
    <source>
        <dbReference type="EMBL" id="PIR04949.1"/>
    </source>
</evidence>
<reference evidence="1 2" key="1">
    <citation type="submission" date="2017-09" db="EMBL/GenBank/DDBJ databases">
        <title>Depth-based differentiation of microbial function through sediment-hosted aquifers and enrichment of novel symbionts in the deep terrestrial subsurface.</title>
        <authorList>
            <person name="Probst A.J."/>
            <person name="Ladd B."/>
            <person name="Jarett J.K."/>
            <person name="Geller-Mcgrath D.E."/>
            <person name="Sieber C.M."/>
            <person name="Emerson J.B."/>
            <person name="Anantharaman K."/>
            <person name="Thomas B.C."/>
            <person name="Malmstrom R."/>
            <person name="Stieglmeier M."/>
            <person name="Klingl A."/>
            <person name="Woyke T."/>
            <person name="Ryan C.M."/>
            <person name="Banfield J.F."/>
        </authorList>
    </citation>
    <scope>NUCLEOTIDE SEQUENCE [LARGE SCALE GENOMIC DNA]</scope>
    <source>
        <strain evidence="1">CG11_big_fil_rev_8_21_14_0_20_35_14</strain>
    </source>
</reference>
<proteinExistence type="predicted"/>
<dbReference type="PANTHER" id="PTHR10704">
    <property type="entry name" value="CARBOHYDRATE SULFOTRANSFERASE"/>
    <property type="match status" value="1"/>
</dbReference>
<dbReference type="PANTHER" id="PTHR10704:SF44">
    <property type="entry name" value="LD35051P-RELATED"/>
    <property type="match status" value="1"/>
</dbReference>
<gene>
    <name evidence="1" type="ORF">COV57_01785</name>
</gene>